<dbReference type="AlphaFoldDB" id="C2KVL8"/>
<dbReference type="EC" id="2.4.99.28" evidence="14"/>
<feature type="transmembrane region" description="Helical" evidence="17">
    <location>
        <begin position="45"/>
        <end position="70"/>
    </location>
</feature>
<dbReference type="EMBL" id="ACKX01000058">
    <property type="protein sequence ID" value="EEJ52192.1"/>
    <property type="molecule type" value="Genomic_DNA"/>
</dbReference>
<dbReference type="SUPFAM" id="SSF53955">
    <property type="entry name" value="Lysozyme-like"/>
    <property type="match status" value="1"/>
</dbReference>
<dbReference type="HOGENOM" id="CLU_006354_2_2_9"/>
<evidence type="ECO:0000256" key="7">
    <source>
        <dbReference type="ARBA" id="ARBA00022676"/>
    </source>
</evidence>
<evidence type="ECO:0000256" key="14">
    <source>
        <dbReference type="ARBA" id="ARBA00044770"/>
    </source>
</evidence>
<keyword evidence="17" id="KW-0472">Membrane</keyword>
<dbReference type="InterPro" id="IPR050396">
    <property type="entry name" value="Glycosyltr_51/Transpeptidase"/>
</dbReference>
<dbReference type="GO" id="GO:0006508">
    <property type="term" value="P:proteolysis"/>
    <property type="evidence" value="ECO:0007669"/>
    <property type="project" value="UniProtKB-KW"/>
</dbReference>
<keyword evidence="11" id="KW-0046">Antibiotic resistance</keyword>
<accession>C2KVL8</accession>
<dbReference type="Proteomes" id="UP000004121">
    <property type="component" value="Unassembled WGS sequence"/>
</dbReference>
<keyword evidence="5" id="KW-0121">Carboxypeptidase</keyword>
<dbReference type="SUPFAM" id="SSF56601">
    <property type="entry name" value="beta-lactamase/transpeptidase-like"/>
    <property type="match status" value="1"/>
</dbReference>
<dbReference type="EC" id="3.4.16.4" evidence="3"/>
<dbReference type="GO" id="GO:0009252">
    <property type="term" value="P:peptidoglycan biosynthetic process"/>
    <property type="evidence" value="ECO:0007669"/>
    <property type="project" value="UniProtKB-UniPathway"/>
</dbReference>
<comment type="subcellular location">
    <subcellularLocation>
        <location evidence="2">Cell membrane</location>
        <topology evidence="2">Single-pass type II membrane protein</topology>
    </subcellularLocation>
</comment>
<dbReference type="InterPro" id="IPR001264">
    <property type="entry name" value="Glyco_trans_51"/>
</dbReference>
<evidence type="ECO:0000256" key="1">
    <source>
        <dbReference type="ARBA" id="ARBA00002624"/>
    </source>
</evidence>
<comment type="catalytic activity">
    <reaction evidence="13">
        <text>Preferential cleavage: (Ac)2-L-Lys-D-Ala-|-D-Ala. Also transpeptidation of peptidyl-alanyl moieties that are N-acyl substituents of D-alanine.</text>
        <dbReference type="EC" id="3.4.16.4"/>
    </reaction>
</comment>
<dbReference type="Gene3D" id="3.40.710.10">
    <property type="entry name" value="DD-peptidase/beta-lactamase superfamily"/>
    <property type="match status" value="1"/>
</dbReference>
<dbReference type="GO" id="GO:0005886">
    <property type="term" value="C:plasma membrane"/>
    <property type="evidence" value="ECO:0007669"/>
    <property type="project" value="UniProtKB-SubCell"/>
</dbReference>
<evidence type="ECO:0000256" key="16">
    <source>
        <dbReference type="SAM" id="MobiDB-lite"/>
    </source>
</evidence>
<feature type="region of interest" description="Disordered" evidence="16">
    <location>
        <begin position="845"/>
        <end position="886"/>
    </location>
</feature>
<evidence type="ECO:0000259" key="19">
    <source>
        <dbReference type="Pfam" id="PF00912"/>
    </source>
</evidence>
<keyword evidence="6" id="KW-0645">Protease</keyword>
<comment type="caution">
    <text evidence="20">The sequence shown here is derived from an EMBL/GenBank/DDBJ whole genome shotgun (WGS) entry which is preliminary data.</text>
</comment>
<dbReference type="InterPro" id="IPR012338">
    <property type="entry name" value="Beta-lactam/transpept-like"/>
</dbReference>
<evidence type="ECO:0000256" key="4">
    <source>
        <dbReference type="ARBA" id="ARBA00018638"/>
    </source>
</evidence>
<evidence type="ECO:0000256" key="3">
    <source>
        <dbReference type="ARBA" id="ARBA00012448"/>
    </source>
</evidence>
<evidence type="ECO:0000256" key="12">
    <source>
        <dbReference type="ARBA" id="ARBA00023268"/>
    </source>
</evidence>
<evidence type="ECO:0000256" key="8">
    <source>
        <dbReference type="ARBA" id="ARBA00022679"/>
    </source>
</evidence>
<evidence type="ECO:0000313" key="20">
    <source>
        <dbReference type="EMBL" id="EEJ52192.1"/>
    </source>
</evidence>
<reference evidence="20 21" key="1">
    <citation type="submission" date="2009-04" db="EMBL/GenBank/DDBJ databases">
        <authorList>
            <person name="Qin X."/>
            <person name="Bachman B."/>
            <person name="Battles P."/>
            <person name="Bell A."/>
            <person name="Bess C."/>
            <person name="Bickham C."/>
            <person name="Chaboub L."/>
            <person name="Chen D."/>
            <person name="Coyle M."/>
            <person name="Deiros D.R."/>
            <person name="Dinh H."/>
            <person name="Forbes L."/>
            <person name="Fowler G."/>
            <person name="Francisco L."/>
            <person name="Fu Q."/>
            <person name="Gubbala S."/>
            <person name="Hale W."/>
            <person name="Han Y."/>
            <person name="Hemphill L."/>
            <person name="Highlander S.K."/>
            <person name="Hirani K."/>
            <person name="Hogues M."/>
            <person name="Jackson L."/>
            <person name="Jakkamsetti A."/>
            <person name="Javaid M."/>
            <person name="Jiang H."/>
            <person name="Korchina V."/>
            <person name="Kovar C."/>
            <person name="Lara F."/>
            <person name="Lee S."/>
            <person name="Mata R."/>
            <person name="Mathew T."/>
            <person name="Moen C."/>
            <person name="Morales K."/>
            <person name="Munidasa M."/>
            <person name="Nazareth L."/>
            <person name="Ngo R."/>
            <person name="Nguyen L."/>
            <person name="Okwuonu G."/>
            <person name="Ongeri F."/>
            <person name="Patil S."/>
            <person name="Petrosino J."/>
            <person name="Pham C."/>
            <person name="Pham P."/>
            <person name="Pu L.-L."/>
            <person name="Puazo M."/>
            <person name="Raj R."/>
            <person name="Reid J."/>
            <person name="Rouhana J."/>
            <person name="Saada N."/>
            <person name="Shang Y."/>
            <person name="Simmons D."/>
            <person name="Thornton R."/>
            <person name="Warren J."/>
            <person name="Weissenberger G."/>
            <person name="Zhang J."/>
            <person name="Zhang L."/>
            <person name="Zhou C."/>
            <person name="Zhu D."/>
            <person name="Muzny D."/>
            <person name="Worley K."/>
            <person name="Gibbs R."/>
        </authorList>
    </citation>
    <scope>NUCLEOTIDE SEQUENCE [LARGE SCALE GENOMIC DNA]</scope>
    <source>
        <strain evidence="20 21">F0268</strain>
    </source>
</reference>
<dbReference type="GO" id="GO:0008955">
    <property type="term" value="F:peptidoglycan glycosyltransferase activity"/>
    <property type="evidence" value="ECO:0007669"/>
    <property type="project" value="UniProtKB-EC"/>
</dbReference>
<keyword evidence="17" id="KW-1133">Transmembrane helix</keyword>
<comment type="catalytic activity">
    <reaction evidence="15">
        <text>[GlcNAc-(1-&gt;4)-Mur2Ac(oyl-L-Ala-gamma-D-Glu-L-Lys-D-Ala-D-Ala)](n)-di-trans,octa-cis-undecaprenyl diphosphate + beta-D-GlcNAc-(1-&gt;4)-Mur2Ac(oyl-L-Ala-gamma-D-Glu-L-Lys-D-Ala-D-Ala)-di-trans,octa-cis-undecaprenyl diphosphate = [GlcNAc-(1-&gt;4)-Mur2Ac(oyl-L-Ala-gamma-D-Glu-L-Lys-D-Ala-D-Ala)](n+1)-di-trans,octa-cis-undecaprenyl diphosphate + di-trans,octa-cis-undecaprenyl diphosphate + H(+)</text>
        <dbReference type="Rhea" id="RHEA:23708"/>
        <dbReference type="Rhea" id="RHEA-COMP:9602"/>
        <dbReference type="Rhea" id="RHEA-COMP:9603"/>
        <dbReference type="ChEBI" id="CHEBI:15378"/>
        <dbReference type="ChEBI" id="CHEBI:58405"/>
        <dbReference type="ChEBI" id="CHEBI:60033"/>
        <dbReference type="ChEBI" id="CHEBI:78435"/>
        <dbReference type="EC" id="2.4.99.28"/>
    </reaction>
</comment>
<dbReference type="InterPro" id="IPR001460">
    <property type="entry name" value="PCN-bd_Tpept"/>
</dbReference>
<proteinExistence type="predicted"/>
<gene>
    <name evidence="20" type="ORF">HMPREF6123_0537</name>
</gene>
<keyword evidence="17" id="KW-0812">Transmembrane</keyword>
<keyword evidence="8" id="KW-0808">Transferase</keyword>
<dbReference type="PANTHER" id="PTHR32282:SF33">
    <property type="entry name" value="PEPTIDOGLYCAN GLYCOSYLTRANSFERASE"/>
    <property type="match status" value="1"/>
</dbReference>
<name>C2KVL8_9FIRM</name>
<feature type="domain" description="Glycosyl transferase family 51" evidence="19">
    <location>
        <begin position="99"/>
        <end position="287"/>
    </location>
</feature>
<evidence type="ECO:0000256" key="9">
    <source>
        <dbReference type="ARBA" id="ARBA00022801"/>
    </source>
</evidence>
<sequence length="886" mass="99438">MGNVRSIPSELVILGKNMNFTRYNIENRIDEMKSKRARIWHRLTGIIKSLCLFLLLASLFLGASFSYGLFRGILDSAPDIHKIHVGPTEYATKIYDKKGNLMSTLVTEGSNRERVSYEELPKDLINAFVAIEDERFWSHNGIDFRSIMRAIKGVVSDDSSAGGGSTITQQLLKNNVFGGGLHEGKFERYVRKFQEQYLALELEDQSNLSKKEVKKSILTEYLNTINLGANTLGVKVAARRYFNKEVTELNLSECTVIAAITKNPSGLNPITHPDKNAIRRAQVLKNMLKQGYIDDARYQEALQDPVYERIQNVNSVSQGDDKPYSYYTDELTEQVVDSLMERLNYSKEDATKLLYSGGLRIYANQDPDLQAVVDEEINNPDNYDTAKYSITWRLTIQHEDGSIVNYGEKDLEKYLKEGRGLDFNGLFSSKDQANKRVEEFKNKVVVDSDKILGESIDYVLQPQASFVLMDPSTGEVLALTGGRGEKKQSKTLNRASNVLRQPGSTFKILSSFAPAIDLYGATLASTYYDSEYTVGKKTFKNWYSGGYLGFQSIRDGIVYSLNIVAVRCLMDTVKVENGFRYAESLGITSLVPEDANPALALGGLTRGVSNLEMTQAFSVIANKGRFQKAKFFSKIEDQNGKVIIDTTEDEPEQVMKSSTAYLLTDAMRESMESNRAFSSSVRVSSTSTRAHFDGMSQAGKSGTTSNNRDIWFIGFTPYYVGGIWAGCDDNQVLKDSNSGEYNGGTGFHKDIWRKIMTRIHEGKTDPGFQRPEDIVEEQVCRKSGKLPISGCFADYRGSAVITELFAKGTVPTDKCTYHTSWGAMLVPEDLRDLDTDDRYFRYKVKEKSSDEDEPSGDEVIISEQGPSSKKKTKEEKPKEEKQKRED</sequence>
<dbReference type="InterPro" id="IPR036950">
    <property type="entry name" value="PBP_transglycosylase"/>
</dbReference>
<dbReference type="eggNOG" id="COG5009">
    <property type="taxonomic scope" value="Bacteria"/>
</dbReference>
<evidence type="ECO:0000256" key="5">
    <source>
        <dbReference type="ARBA" id="ARBA00022645"/>
    </source>
</evidence>
<dbReference type="Pfam" id="PF00905">
    <property type="entry name" value="Transpeptidase"/>
    <property type="match status" value="1"/>
</dbReference>
<dbReference type="STRING" id="585501.HMPREF6123_0537"/>
<dbReference type="GO" id="GO:0009002">
    <property type="term" value="F:serine-type D-Ala-D-Ala carboxypeptidase activity"/>
    <property type="evidence" value="ECO:0007669"/>
    <property type="project" value="UniProtKB-EC"/>
</dbReference>
<evidence type="ECO:0000256" key="2">
    <source>
        <dbReference type="ARBA" id="ARBA00004401"/>
    </source>
</evidence>
<feature type="compositionally biased region" description="Basic and acidic residues" evidence="16">
    <location>
        <begin position="872"/>
        <end position="886"/>
    </location>
</feature>
<dbReference type="Pfam" id="PF00912">
    <property type="entry name" value="Transgly"/>
    <property type="match status" value="1"/>
</dbReference>
<keyword evidence="9" id="KW-0378">Hydrolase</keyword>
<organism evidence="20 21">
    <name type="scientific">Oribacterium sinus F0268</name>
    <dbReference type="NCBI Taxonomy" id="585501"/>
    <lineage>
        <taxon>Bacteria</taxon>
        <taxon>Bacillati</taxon>
        <taxon>Bacillota</taxon>
        <taxon>Clostridia</taxon>
        <taxon>Lachnospirales</taxon>
        <taxon>Lachnospiraceae</taxon>
        <taxon>Oribacterium</taxon>
    </lineage>
</organism>
<evidence type="ECO:0000256" key="15">
    <source>
        <dbReference type="ARBA" id="ARBA00049902"/>
    </source>
</evidence>
<protein>
    <recommendedName>
        <fullName evidence="4">Penicillin-binding protein 1A</fullName>
        <ecNumber evidence="14">2.4.99.28</ecNumber>
        <ecNumber evidence="3">3.4.16.4</ecNumber>
    </recommendedName>
</protein>
<keyword evidence="21" id="KW-1185">Reference proteome</keyword>
<evidence type="ECO:0000256" key="6">
    <source>
        <dbReference type="ARBA" id="ARBA00022670"/>
    </source>
</evidence>
<evidence type="ECO:0000259" key="18">
    <source>
        <dbReference type="Pfam" id="PF00905"/>
    </source>
</evidence>
<dbReference type="InterPro" id="IPR023346">
    <property type="entry name" value="Lysozyme-like_dom_sf"/>
</dbReference>
<keyword evidence="10" id="KW-0735">Signal-anchor</keyword>
<evidence type="ECO:0000256" key="17">
    <source>
        <dbReference type="SAM" id="Phobius"/>
    </source>
</evidence>
<dbReference type="InParanoid" id="C2KVL8"/>
<dbReference type="GO" id="GO:0008658">
    <property type="term" value="F:penicillin binding"/>
    <property type="evidence" value="ECO:0007669"/>
    <property type="project" value="InterPro"/>
</dbReference>
<evidence type="ECO:0000313" key="21">
    <source>
        <dbReference type="Proteomes" id="UP000004121"/>
    </source>
</evidence>
<feature type="domain" description="Penicillin-binding protein transpeptidase" evidence="18">
    <location>
        <begin position="465"/>
        <end position="718"/>
    </location>
</feature>
<dbReference type="GO" id="GO:0046677">
    <property type="term" value="P:response to antibiotic"/>
    <property type="evidence" value="ECO:0007669"/>
    <property type="project" value="UniProtKB-KW"/>
</dbReference>
<keyword evidence="7" id="KW-0328">Glycosyltransferase</keyword>
<dbReference type="Gene3D" id="1.10.3810.10">
    <property type="entry name" value="Biosynthetic peptidoglycan transglycosylase-like"/>
    <property type="match status" value="1"/>
</dbReference>
<comment type="function">
    <text evidence="1">Cell wall formation. Synthesis of cross-linked peptidoglycan from the lipid intermediates. The enzyme has a penicillin-insensitive transglycosylase N-terminal domain (formation of linear glycan strands) and a penicillin-sensitive transpeptidase C-terminal domain (cross-linking of the peptide subunits).</text>
</comment>
<evidence type="ECO:0000256" key="11">
    <source>
        <dbReference type="ARBA" id="ARBA00023251"/>
    </source>
</evidence>
<dbReference type="UniPathway" id="UPA00219"/>
<dbReference type="PANTHER" id="PTHR32282">
    <property type="entry name" value="BINDING PROTEIN TRANSPEPTIDASE, PUTATIVE-RELATED"/>
    <property type="match status" value="1"/>
</dbReference>
<evidence type="ECO:0000256" key="13">
    <source>
        <dbReference type="ARBA" id="ARBA00034000"/>
    </source>
</evidence>
<keyword evidence="12" id="KW-0511">Multifunctional enzyme</keyword>
<evidence type="ECO:0000256" key="10">
    <source>
        <dbReference type="ARBA" id="ARBA00022968"/>
    </source>
</evidence>